<dbReference type="EMBL" id="LC375539">
    <property type="protein sequence ID" value="BBD50867.1"/>
    <property type="molecule type" value="Genomic_DNA"/>
</dbReference>
<accession>A0A2Z6C5G6</accession>
<protein>
    <submittedName>
        <fullName evidence="1 2">ETS</fullName>
    </submittedName>
</protein>
<evidence type="ECO:0000313" key="2">
    <source>
        <dbReference type="EMBL" id="BBD50867.1"/>
    </source>
</evidence>
<dbReference type="EMBL" id="MH797002">
    <property type="protein sequence ID" value="AYW35450.1"/>
    <property type="molecule type" value="Genomic_DNA"/>
</dbReference>
<gene>
    <name evidence="2" type="primary">ets</name>
</gene>
<dbReference type="InterPro" id="IPR020312">
    <property type="entry name" value="DUF5497"/>
</dbReference>
<sequence length="89" mass="10126">MSWQQLPDDELHKICGAARNLTARLAEHARVHERITAEIRSMGVRDSDGSIREFLYRSECGAAQREAHALAVRIDRLLRTQTIPSKLCK</sequence>
<proteinExistence type="predicted"/>
<dbReference type="Pfam" id="PF17601">
    <property type="entry name" value="DUF5497"/>
    <property type="match status" value="1"/>
</dbReference>
<reference evidence="2" key="1">
    <citation type="submission" date="2018-03" db="EMBL/GenBank/DDBJ databases">
        <title>Whole genome comparison of nucleopolyhedroviruses isolated from saturniine wild silkworms in Asian countries.</title>
        <authorList>
            <person name="Sasaki K."/>
            <person name="Kajiura Z."/>
            <person name="Ponnuvel K.M."/>
            <person name="Kobayashi J."/>
        </authorList>
    </citation>
    <scope>NUCLEOTIDE SEQUENCE</scope>
    <source>
        <strain evidence="2">Manipur</strain>
    </source>
</reference>
<evidence type="ECO:0000313" key="1">
    <source>
        <dbReference type="EMBL" id="AYW35450.1"/>
    </source>
</evidence>
<organism evidence="2">
    <name type="scientific">Antheraea proylei nucleopolyhedrovirus</name>
    <dbReference type="NCBI Taxonomy" id="2126611"/>
    <lineage>
        <taxon>Viruses</taxon>
        <taxon>Viruses incertae sedis</taxon>
        <taxon>Naldaviricetes</taxon>
        <taxon>Lefavirales</taxon>
        <taxon>Baculoviridae</taxon>
        <taxon>Alphabaculovirus</taxon>
        <taxon>Alphabaculovirus anpernyi</taxon>
    </lineage>
</organism>
<name>A0A2Z6C5G6_NPVAP</name>
<reference evidence="1" key="2">
    <citation type="submission" date="2018-08" db="EMBL/GenBank/DDBJ databases">
        <title>Genetic characterization of an alphabaculovirus causing tiger band disease in the oak tasar silkworm, Antheraea proylei.</title>
        <authorList>
            <person name="Tourangbam S."/>
            <person name="Malcolm F.J."/>
            <person name="Luikham R."/>
            <person name="Kshetrimayum M."/>
            <person name="Yumnam R."/>
            <person name="Rajkumari L."/>
        </authorList>
    </citation>
    <scope>NUCLEOTIDE SEQUENCE</scope>
    <source>
        <strain evidence="1">TkhulenIBD</strain>
    </source>
</reference>